<evidence type="ECO:0000313" key="2">
    <source>
        <dbReference type="Proteomes" id="UP000184304"/>
    </source>
</evidence>
<evidence type="ECO:0000313" key="1">
    <source>
        <dbReference type="EMBL" id="OJI81960.1"/>
    </source>
</evidence>
<dbReference type="AlphaFoldDB" id="A0A1L9MY66"/>
<proteinExistence type="predicted"/>
<protein>
    <submittedName>
        <fullName evidence="1">Uncharacterized protein</fullName>
    </submittedName>
</protein>
<dbReference type="EMBL" id="KV878205">
    <property type="protein sequence ID" value="OJI81960.1"/>
    <property type="molecule type" value="Genomic_DNA"/>
</dbReference>
<dbReference type="VEuPathDB" id="FungiDB:ASPTUDRAFT_747947"/>
<sequence>MRLCGCWGVCPRVVALCADSGVLTFSCFSFFSSLSWAFRVYDDFSSHFFFVSLLRRSAVLTSLLCI</sequence>
<reference evidence="2" key="1">
    <citation type="journal article" date="2017" name="Genome Biol.">
        <title>Comparative genomics reveals high biological diversity and specific adaptations in the industrially and medically important fungal genus Aspergillus.</title>
        <authorList>
            <person name="de Vries R.P."/>
            <person name="Riley R."/>
            <person name="Wiebenga A."/>
            <person name="Aguilar-Osorio G."/>
            <person name="Amillis S."/>
            <person name="Uchima C.A."/>
            <person name="Anderluh G."/>
            <person name="Asadollahi M."/>
            <person name="Askin M."/>
            <person name="Barry K."/>
            <person name="Battaglia E."/>
            <person name="Bayram O."/>
            <person name="Benocci T."/>
            <person name="Braus-Stromeyer S.A."/>
            <person name="Caldana C."/>
            <person name="Canovas D."/>
            <person name="Cerqueira G.C."/>
            <person name="Chen F."/>
            <person name="Chen W."/>
            <person name="Choi C."/>
            <person name="Clum A."/>
            <person name="Dos Santos R.A."/>
            <person name="Damasio A.R."/>
            <person name="Diallinas G."/>
            <person name="Emri T."/>
            <person name="Fekete E."/>
            <person name="Flipphi M."/>
            <person name="Freyberg S."/>
            <person name="Gallo A."/>
            <person name="Gournas C."/>
            <person name="Habgood R."/>
            <person name="Hainaut M."/>
            <person name="Harispe M.L."/>
            <person name="Henrissat B."/>
            <person name="Hilden K.S."/>
            <person name="Hope R."/>
            <person name="Hossain A."/>
            <person name="Karabika E."/>
            <person name="Karaffa L."/>
            <person name="Karanyi Z."/>
            <person name="Krasevec N."/>
            <person name="Kuo A."/>
            <person name="Kusch H."/>
            <person name="LaButti K."/>
            <person name="Lagendijk E.L."/>
            <person name="Lapidus A."/>
            <person name="Levasseur A."/>
            <person name="Lindquist E."/>
            <person name="Lipzen A."/>
            <person name="Logrieco A.F."/>
            <person name="MacCabe A."/>
            <person name="Maekelae M.R."/>
            <person name="Malavazi I."/>
            <person name="Melin P."/>
            <person name="Meyer V."/>
            <person name="Mielnichuk N."/>
            <person name="Miskei M."/>
            <person name="Molnar A.P."/>
            <person name="Mule G."/>
            <person name="Ngan C.Y."/>
            <person name="Orejas M."/>
            <person name="Orosz E."/>
            <person name="Ouedraogo J.P."/>
            <person name="Overkamp K.M."/>
            <person name="Park H.-S."/>
            <person name="Perrone G."/>
            <person name="Piumi F."/>
            <person name="Punt P.J."/>
            <person name="Ram A.F."/>
            <person name="Ramon A."/>
            <person name="Rauscher S."/>
            <person name="Record E."/>
            <person name="Riano-Pachon D.M."/>
            <person name="Robert V."/>
            <person name="Roehrig J."/>
            <person name="Ruller R."/>
            <person name="Salamov A."/>
            <person name="Salih N.S."/>
            <person name="Samson R.A."/>
            <person name="Sandor E."/>
            <person name="Sanguinetti M."/>
            <person name="Schuetze T."/>
            <person name="Sepcic K."/>
            <person name="Shelest E."/>
            <person name="Sherlock G."/>
            <person name="Sophianopoulou V."/>
            <person name="Squina F.M."/>
            <person name="Sun H."/>
            <person name="Susca A."/>
            <person name="Todd R.B."/>
            <person name="Tsang A."/>
            <person name="Unkles S.E."/>
            <person name="van de Wiele N."/>
            <person name="van Rossen-Uffink D."/>
            <person name="Oliveira J.V."/>
            <person name="Vesth T.C."/>
            <person name="Visser J."/>
            <person name="Yu J.-H."/>
            <person name="Zhou M."/>
            <person name="Andersen M.R."/>
            <person name="Archer D.B."/>
            <person name="Baker S.E."/>
            <person name="Benoit I."/>
            <person name="Brakhage A.A."/>
            <person name="Braus G.H."/>
            <person name="Fischer R."/>
            <person name="Frisvad J.C."/>
            <person name="Goldman G.H."/>
            <person name="Houbraken J."/>
            <person name="Oakley B."/>
            <person name="Pocsi I."/>
            <person name="Scazzocchio C."/>
            <person name="Seiboth B."/>
            <person name="vanKuyk P.A."/>
            <person name="Wortman J."/>
            <person name="Dyer P.S."/>
            <person name="Grigoriev I.V."/>
        </authorList>
    </citation>
    <scope>NUCLEOTIDE SEQUENCE [LARGE SCALE GENOMIC DNA]</scope>
    <source>
        <strain evidence="2">CBS 134.48</strain>
    </source>
</reference>
<gene>
    <name evidence="1" type="ORF">ASPTUDRAFT_747947</name>
</gene>
<organism evidence="1 2">
    <name type="scientific">Aspergillus tubingensis (strain CBS 134.48)</name>
    <dbReference type="NCBI Taxonomy" id="767770"/>
    <lineage>
        <taxon>Eukaryota</taxon>
        <taxon>Fungi</taxon>
        <taxon>Dikarya</taxon>
        <taxon>Ascomycota</taxon>
        <taxon>Pezizomycotina</taxon>
        <taxon>Eurotiomycetes</taxon>
        <taxon>Eurotiomycetidae</taxon>
        <taxon>Eurotiales</taxon>
        <taxon>Aspergillaceae</taxon>
        <taxon>Aspergillus</taxon>
        <taxon>Aspergillus subgen. Circumdati</taxon>
    </lineage>
</organism>
<name>A0A1L9MY66_ASPTC</name>
<dbReference type="Proteomes" id="UP000184304">
    <property type="component" value="Unassembled WGS sequence"/>
</dbReference>
<accession>A0A1L9MY66</accession>
<keyword evidence="2" id="KW-1185">Reference proteome</keyword>